<evidence type="ECO:0000313" key="1">
    <source>
        <dbReference type="EMBL" id="GJJ14424.1"/>
    </source>
</evidence>
<keyword evidence="2" id="KW-1185">Reference proteome</keyword>
<dbReference type="InterPro" id="IPR010036">
    <property type="entry name" value="MDP_1_eu_arc"/>
</dbReference>
<proteinExistence type="predicted"/>
<accession>A0AAV5AP21</accession>
<dbReference type="EMBL" id="BPWL01000009">
    <property type="protein sequence ID" value="GJJ14424.1"/>
    <property type="molecule type" value="Genomic_DNA"/>
</dbReference>
<dbReference type="PANTHER" id="PTHR17901:SF14">
    <property type="entry name" value="MAGNESIUM-DEPENDENT PHOSPHATASE 1"/>
    <property type="match status" value="1"/>
</dbReference>
<dbReference type="GO" id="GO:0003993">
    <property type="term" value="F:acid phosphatase activity"/>
    <property type="evidence" value="ECO:0007669"/>
    <property type="project" value="TreeGrafter"/>
</dbReference>
<comment type="caution">
    <text evidence="1">The sequence shown here is derived from an EMBL/GenBank/DDBJ whole genome shotgun (WGS) entry which is preliminary data.</text>
</comment>
<name>A0AAV5AP21_9AGAM</name>
<sequence>MAFLDRYTCFATYSTELPGMRSRYVSHEWRVSKNGVHELLIPSRDGTSIEFYPDVPEILNEIRRTFVDTKTATPNDVDQWTRAREALSLITVPSSNSPNHRVVTADSEKSLTSTLLRPAEVFFDEMEIYPGSKIKHFKAIHNRTGIPYTEMVSEIH</sequence>
<organism evidence="1 2">
    <name type="scientific">Clathrus columnatus</name>
    <dbReference type="NCBI Taxonomy" id="1419009"/>
    <lineage>
        <taxon>Eukaryota</taxon>
        <taxon>Fungi</taxon>
        <taxon>Dikarya</taxon>
        <taxon>Basidiomycota</taxon>
        <taxon>Agaricomycotina</taxon>
        <taxon>Agaricomycetes</taxon>
        <taxon>Phallomycetidae</taxon>
        <taxon>Phallales</taxon>
        <taxon>Clathraceae</taxon>
        <taxon>Clathrus</taxon>
    </lineage>
</organism>
<evidence type="ECO:0000313" key="2">
    <source>
        <dbReference type="Proteomes" id="UP001050691"/>
    </source>
</evidence>
<evidence type="ECO:0008006" key="3">
    <source>
        <dbReference type="Google" id="ProtNLM"/>
    </source>
</evidence>
<dbReference type="Gene3D" id="3.40.50.1000">
    <property type="entry name" value="HAD superfamily/HAD-like"/>
    <property type="match status" value="1"/>
</dbReference>
<dbReference type="InterPro" id="IPR023214">
    <property type="entry name" value="HAD_sf"/>
</dbReference>
<dbReference type="AlphaFoldDB" id="A0AAV5AP21"/>
<gene>
    <name evidence="1" type="ORF">Clacol_008688</name>
</gene>
<protein>
    <recommendedName>
        <fullName evidence="3">Vitellogenin</fullName>
    </recommendedName>
</protein>
<dbReference type="PANTHER" id="PTHR17901">
    <property type="entry name" value="MAGNESIUM-DEPENDENT PHOSPHATASE 1 MDP1"/>
    <property type="match status" value="1"/>
</dbReference>
<reference evidence="1" key="1">
    <citation type="submission" date="2021-10" db="EMBL/GenBank/DDBJ databases">
        <title>De novo Genome Assembly of Clathrus columnatus (Basidiomycota, Fungi) Using Illumina and Nanopore Sequence Data.</title>
        <authorList>
            <person name="Ogiso-Tanaka E."/>
            <person name="Itagaki H."/>
            <person name="Hosoya T."/>
            <person name="Hosaka K."/>
        </authorList>
    </citation>
    <scope>NUCLEOTIDE SEQUENCE</scope>
    <source>
        <strain evidence="1">MO-923</strain>
    </source>
</reference>
<dbReference type="Proteomes" id="UP001050691">
    <property type="component" value="Unassembled WGS sequence"/>
</dbReference>
<dbReference type="Pfam" id="PF12689">
    <property type="entry name" value="Acid_PPase"/>
    <property type="match status" value="1"/>
</dbReference>